<evidence type="ECO:0000256" key="9">
    <source>
        <dbReference type="ARBA" id="ARBA00023125"/>
    </source>
</evidence>
<dbReference type="PROSITE" id="PS51066">
    <property type="entry name" value="ZF_FPG_2"/>
    <property type="match status" value="1"/>
</dbReference>
<keyword evidence="7" id="KW-0378">Hydrolase</keyword>
<keyword evidence="5" id="KW-0227">DNA damage</keyword>
<evidence type="ECO:0000256" key="14">
    <source>
        <dbReference type="ARBA" id="ARBA00044632"/>
    </source>
</evidence>
<feature type="domain" description="FPG-type" evidence="16">
    <location>
        <begin position="237"/>
        <end position="273"/>
    </location>
</feature>
<dbReference type="SMART" id="SM01232">
    <property type="entry name" value="H2TH"/>
    <property type="match status" value="1"/>
</dbReference>
<organism evidence="18 19">
    <name type="scientific">Funneliformis geosporum</name>
    <dbReference type="NCBI Taxonomy" id="1117311"/>
    <lineage>
        <taxon>Eukaryota</taxon>
        <taxon>Fungi</taxon>
        <taxon>Fungi incertae sedis</taxon>
        <taxon>Mucoromycota</taxon>
        <taxon>Glomeromycotina</taxon>
        <taxon>Glomeromycetes</taxon>
        <taxon>Glomerales</taxon>
        <taxon>Glomeraceae</taxon>
        <taxon>Funneliformis</taxon>
    </lineage>
</organism>
<dbReference type="GO" id="GO:0003684">
    <property type="term" value="F:damaged DNA binding"/>
    <property type="evidence" value="ECO:0007669"/>
    <property type="project" value="InterPro"/>
</dbReference>
<comment type="caution">
    <text evidence="18">The sequence shown here is derived from an EMBL/GenBank/DDBJ whole genome shotgun (WGS) entry which is preliminary data.</text>
</comment>
<dbReference type="SUPFAM" id="SSF57716">
    <property type="entry name" value="Glucocorticoid receptor-like (DNA-binding domain)"/>
    <property type="match status" value="1"/>
</dbReference>
<dbReference type="Gene3D" id="1.10.8.50">
    <property type="match status" value="1"/>
</dbReference>
<dbReference type="PROSITE" id="PS01242">
    <property type="entry name" value="ZF_FPG_1"/>
    <property type="match status" value="1"/>
</dbReference>
<dbReference type="GO" id="GO:0008270">
    <property type="term" value="F:zinc ion binding"/>
    <property type="evidence" value="ECO:0007669"/>
    <property type="project" value="UniProtKB-KW"/>
</dbReference>
<reference evidence="18" key="1">
    <citation type="submission" date="2022-08" db="EMBL/GenBank/DDBJ databases">
        <authorList>
            <person name="Kallberg Y."/>
            <person name="Tangrot J."/>
            <person name="Rosling A."/>
        </authorList>
    </citation>
    <scope>NUCLEOTIDE SEQUENCE</scope>
    <source>
        <strain evidence="18">Wild A</strain>
    </source>
</reference>
<evidence type="ECO:0000256" key="1">
    <source>
        <dbReference type="ARBA" id="ARBA00001668"/>
    </source>
</evidence>
<comment type="catalytic activity">
    <reaction evidence="1">
        <text>Hydrolysis of DNA containing ring-opened 7-methylguanine residues, releasing 2,6-diamino-4-hydroxy-5-(N-methyl)formamidopyrimidine.</text>
        <dbReference type="EC" id="3.2.2.23"/>
    </reaction>
</comment>
<keyword evidence="4" id="KW-0479">Metal-binding</keyword>
<dbReference type="PROSITE" id="PS51068">
    <property type="entry name" value="FPG_CAT"/>
    <property type="match status" value="1"/>
</dbReference>
<dbReference type="InterPro" id="IPR015887">
    <property type="entry name" value="DNA_glyclase_Znf_dom_DNA_BS"/>
</dbReference>
<evidence type="ECO:0000313" key="19">
    <source>
        <dbReference type="Proteomes" id="UP001153678"/>
    </source>
</evidence>
<comment type="cofactor">
    <cofactor evidence="2">
        <name>Zn(2+)</name>
        <dbReference type="ChEBI" id="CHEBI:29105"/>
    </cofactor>
</comment>
<dbReference type="OrthoDB" id="444592at2759"/>
<dbReference type="InterPro" id="IPR012319">
    <property type="entry name" value="FPG_cat"/>
</dbReference>
<dbReference type="GO" id="GO:0034039">
    <property type="term" value="F:8-oxo-7,8-dihydroguanine DNA N-glycosylase activity"/>
    <property type="evidence" value="ECO:0007669"/>
    <property type="project" value="TreeGrafter"/>
</dbReference>
<keyword evidence="19" id="KW-1185">Reference proteome</keyword>
<sequence>MPELPEVETVRQVLIKSGIIGETIHDIEIYKPKDETKKRTSLVKEMSEEEFINLLKGKTIHEIDRKEGKLLTPKQKELFEKHNSEEAKVLSFCLGNNQGPTKLTYCDARRFGSLRLQKFEDYKKSEPYQNIGLDLLNDQINPEYLFSCYQKRKVSIKIALLEQDTISGIGNIYASEILFATQIHPLKKTNELTYAEVEKIISATQSILKEALQAKGTSAFDFINPLAQEGSYQHKLKVYGRNKKPCLTCGNLIKKIEKETNNRSTFFCPECQKI</sequence>
<evidence type="ECO:0000256" key="13">
    <source>
        <dbReference type="ARBA" id="ARBA00023295"/>
    </source>
</evidence>
<evidence type="ECO:0000256" key="3">
    <source>
        <dbReference type="ARBA" id="ARBA00009409"/>
    </source>
</evidence>
<feature type="domain" description="Formamidopyrimidine-DNA glycosylase catalytic" evidence="17">
    <location>
        <begin position="2"/>
        <end position="112"/>
    </location>
</feature>
<keyword evidence="6 15" id="KW-0863">Zinc-finger</keyword>
<keyword evidence="10" id="KW-0234">DNA repair</keyword>
<evidence type="ECO:0000256" key="4">
    <source>
        <dbReference type="ARBA" id="ARBA00022723"/>
    </source>
</evidence>
<keyword evidence="9" id="KW-0238">DNA-binding</keyword>
<dbReference type="GO" id="GO:0140078">
    <property type="term" value="F:class I DNA-(apurinic or apyrimidinic site) endonuclease activity"/>
    <property type="evidence" value="ECO:0007669"/>
    <property type="project" value="UniProtKB-EC"/>
</dbReference>
<evidence type="ECO:0000259" key="17">
    <source>
        <dbReference type="PROSITE" id="PS51068"/>
    </source>
</evidence>
<evidence type="ECO:0000256" key="6">
    <source>
        <dbReference type="ARBA" id="ARBA00022771"/>
    </source>
</evidence>
<evidence type="ECO:0000256" key="5">
    <source>
        <dbReference type="ARBA" id="ARBA00022763"/>
    </source>
</evidence>
<comment type="catalytic activity">
    <reaction evidence="14">
        <text>2'-deoxyribonucleotide-(2'-deoxyribose 5'-phosphate)-2'-deoxyribonucleotide-DNA = a 3'-end 2'-deoxyribonucleotide-(2,3-dehydro-2,3-deoxyribose 5'-phosphate)-DNA + a 5'-end 5'-phospho-2'-deoxyribonucleoside-DNA + H(+)</text>
        <dbReference type="Rhea" id="RHEA:66592"/>
        <dbReference type="Rhea" id="RHEA-COMP:13180"/>
        <dbReference type="Rhea" id="RHEA-COMP:16897"/>
        <dbReference type="Rhea" id="RHEA-COMP:17067"/>
        <dbReference type="ChEBI" id="CHEBI:15378"/>
        <dbReference type="ChEBI" id="CHEBI:136412"/>
        <dbReference type="ChEBI" id="CHEBI:157695"/>
        <dbReference type="ChEBI" id="CHEBI:167181"/>
        <dbReference type="EC" id="4.2.99.18"/>
    </reaction>
</comment>
<evidence type="ECO:0000256" key="11">
    <source>
        <dbReference type="ARBA" id="ARBA00023239"/>
    </source>
</evidence>
<dbReference type="GO" id="GO:0006284">
    <property type="term" value="P:base-excision repair"/>
    <property type="evidence" value="ECO:0007669"/>
    <property type="project" value="InterPro"/>
</dbReference>
<dbReference type="PANTHER" id="PTHR22993">
    <property type="entry name" value="FORMAMIDOPYRIMIDINE-DNA GLYCOSYLASE"/>
    <property type="match status" value="1"/>
</dbReference>
<evidence type="ECO:0000259" key="16">
    <source>
        <dbReference type="PROSITE" id="PS51066"/>
    </source>
</evidence>
<dbReference type="InterPro" id="IPR010979">
    <property type="entry name" value="Ribosomal_uS13-like_H2TH"/>
</dbReference>
<proteinExistence type="inferred from homology"/>
<accession>A0A9W4WHB6</accession>
<dbReference type="InterPro" id="IPR035937">
    <property type="entry name" value="FPG_N"/>
</dbReference>
<dbReference type="EMBL" id="CAMKVN010000012">
    <property type="protein sequence ID" value="CAI2161730.1"/>
    <property type="molecule type" value="Genomic_DNA"/>
</dbReference>
<comment type="similarity">
    <text evidence="3">Belongs to the FPG family.</text>
</comment>
<keyword evidence="8" id="KW-0862">Zinc</keyword>
<evidence type="ECO:0000256" key="7">
    <source>
        <dbReference type="ARBA" id="ARBA00022801"/>
    </source>
</evidence>
<dbReference type="SUPFAM" id="SSF46946">
    <property type="entry name" value="S13-like H2TH domain"/>
    <property type="match status" value="1"/>
</dbReference>
<dbReference type="Proteomes" id="UP001153678">
    <property type="component" value="Unassembled WGS sequence"/>
</dbReference>
<evidence type="ECO:0000256" key="12">
    <source>
        <dbReference type="ARBA" id="ARBA00023268"/>
    </source>
</evidence>
<dbReference type="SUPFAM" id="SSF81624">
    <property type="entry name" value="N-terminal domain of MutM-like DNA repair proteins"/>
    <property type="match status" value="1"/>
</dbReference>
<evidence type="ECO:0000256" key="8">
    <source>
        <dbReference type="ARBA" id="ARBA00022833"/>
    </source>
</evidence>
<dbReference type="PANTHER" id="PTHR22993:SF9">
    <property type="entry name" value="FORMAMIDOPYRIMIDINE-DNA GLYCOSYLASE"/>
    <property type="match status" value="1"/>
</dbReference>
<dbReference type="Gene3D" id="3.20.190.10">
    <property type="entry name" value="MutM-like, N-terminal"/>
    <property type="match status" value="1"/>
</dbReference>
<dbReference type="Pfam" id="PF01149">
    <property type="entry name" value="Fapy_DNA_glyco"/>
    <property type="match status" value="1"/>
</dbReference>
<dbReference type="Pfam" id="PF06831">
    <property type="entry name" value="H2TH"/>
    <property type="match status" value="1"/>
</dbReference>
<evidence type="ECO:0000256" key="2">
    <source>
        <dbReference type="ARBA" id="ARBA00001947"/>
    </source>
</evidence>
<dbReference type="InterPro" id="IPR015886">
    <property type="entry name" value="H2TH_FPG"/>
</dbReference>
<dbReference type="InterPro" id="IPR000214">
    <property type="entry name" value="Znf_DNA_glyclase/AP_lyase"/>
</dbReference>
<dbReference type="Pfam" id="PF06827">
    <property type="entry name" value="zf-FPG_IleRS"/>
    <property type="match status" value="1"/>
</dbReference>
<protein>
    <submittedName>
        <fullName evidence="18">1302_t:CDS:1</fullName>
    </submittedName>
</protein>
<dbReference type="FunFam" id="1.10.8.50:FF:000003">
    <property type="entry name" value="Formamidopyrimidine-DNA glycosylase"/>
    <property type="match status" value="1"/>
</dbReference>
<evidence type="ECO:0000313" key="18">
    <source>
        <dbReference type="EMBL" id="CAI2161730.1"/>
    </source>
</evidence>
<keyword evidence="11" id="KW-0456">Lyase</keyword>
<dbReference type="InterPro" id="IPR010663">
    <property type="entry name" value="Znf_FPG/IleRS"/>
</dbReference>
<name>A0A9W4WHB6_9GLOM</name>
<dbReference type="SMART" id="SM00898">
    <property type="entry name" value="Fapy_DNA_glyco"/>
    <property type="match status" value="1"/>
</dbReference>
<keyword evidence="12" id="KW-0511">Multifunctional enzyme</keyword>
<gene>
    <name evidence="18" type="ORF">FWILDA_LOCUS198</name>
</gene>
<dbReference type="AlphaFoldDB" id="A0A9W4WHB6"/>
<evidence type="ECO:0000256" key="15">
    <source>
        <dbReference type="PROSITE-ProRule" id="PRU00391"/>
    </source>
</evidence>
<keyword evidence="13" id="KW-0326">Glycosidase</keyword>
<evidence type="ECO:0000256" key="10">
    <source>
        <dbReference type="ARBA" id="ARBA00023204"/>
    </source>
</evidence>